<feature type="region of interest" description="Disordered" evidence="1">
    <location>
        <begin position="30"/>
        <end position="55"/>
    </location>
</feature>
<sequence length="55" mass="6668">MFAFNDVNTPHECFKKCRCYLPPKQREQHRLTQHVSEFDEHPADQIDQYKDYPDA</sequence>
<protein>
    <submittedName>
        <fullName evidence="2">Uncharacterized protein</fullName>
    </submittedName>
</protein>
<keyword evidence="2" id="KW-0614">Plasmid</keyword>
<reference evidence="2" key="1">
    <citation type="journal article" date="2017" name="Int. J. Antimicrob. Agents">
        <title>Sequencing and comparative genomics analysis of the IncHI2 plasmids pT5282-mphA and p112298-catA and the IncHI5 plasmid pYNKP001-dfrA.</title>
        <authorList>
            <person name="Liang Q."/>
            <person name="Yin Z."/>
            <person name="Zhao Y."/>
            <person name="Liang L."/>
            <person name="Feng J."/>
            <person name="Zhan Z."/>
            <person name="Wang H."/>
            <person name="Song Y."/>
            <person name="Tong Y."/>
            <person name="Wu W."/>
            <person name="Chen W."/>
            <person name="Wang J."/>
            <person name="Jiang L."/>
            <person name="Zhou D."/>
        </authorList>
    </citation>
    <scope>NUCLEOTIDE SEQUENCE</scope>
    <source>
        <strain evidence="2">YNKP001</strain>
        <plasmid evidence="2">pYNKP001-dfrA</plasmid>
    </source>
</reference>
<dbReference type="EMBL" id="KY270853">
    <property type="protein sequence ID" value="ARD69326.1"/>
    <property type="molecule type" value="Genomic_DNA"/>
</dbReference>
<dbReference type="AlphaFoldDB" id="A0A1V0M3N1"/>
<proteinExistence type="predicted"/>
<accession>A0A1V0M3N1</accession>
<geneLocation type="plasmid" evidence="2">
    <name>pYNKP001-dfrA</name>
</geneLocation>
<organism evidence="2">
    <name type="scientific">Raoultella ornithinolytica</name>
    <name type="common">Klebsiella ornithinolytica</name>
    <dbReference type="NCBI Taxonomy" id="54291"/>
    <lineage>
        <taxon>Bacteria</taxon>
        <taxon>Pseudomonadati</taxon>
        <taxon>Pseudomonadota</taxon>
        <taxon>Gammaproteobacteria</taxon>
        <taxon>Enterobacterales</taxon>
        <taxon>Enterobacteriaceae</taxon>
        <taxon>Klebsiella/Raoultella group</taxon>
        <taxon>Raoultella</taxon>
    </lineage>
</organism>
<evidence type="ECO:0000256" key="1">
    <source>
        <dbReference type="SAM" id="MobiDB-lite"/>
    </source>
</evidence>
<evidence type="ECO:0000313" key="2">
    <source>
        <dbReference type="EMBL" id="ARD69326.1"/>
    </source>
</evidence>
<name>A0A1V0M3N1_RAOOR</name>